<evidence type="ECO:0000313" key="4">
    <source>
        <dbReference type="Proteomes" id="UP000178486"/>
    </source>
</evidence>
<dbReference type="InterPro" id="IPR036938">
    <property type="entry name" value="PAP2/HPO_sf"/>
</dbReference>
<dbReference type="GO" id="GO:0042392">
    <property type="term" value="F:sphingosine-1-phosphate phosphatase activity"/>
    <property type="evidence" value="ECO:0007669"/>
    <property type="project" value="TreeGrafter"/>
</dbReference>
<feature type="transmembrane region" description="Helical" evidence="1">
    <location>
        <begin position="167"/>
        <end position="189"/>
    </location>
</feature>
<feature type="transmembrane region" description="Helical" evidence="1">
    <location>
        <begin position="139"/>
        <end position="160"/>
    </location>
</feature>
<protein>
    <recommendedName>
        <fullName evidence="2">Phosphatidic acid phosphatase type 2/haloperoxidase domain-containing protein</fullName>
    </recommendedName>
</protein>
<gene>
    <name evidence="3" type="ORF">A3B56_02480</name>
</gene>
<name>A0A1F7JJ72_9BACT</name>
<feature type="transmembrane region" description="Helical" evidence="1">
    <location>
        <begin position="60"/>
        <end position="82"/>
    </location>
</feature>
<dbReference type="EMBL" id="MGAU01000003">
    <property type="protein sequence ID" value="OGK55664.1"/>
    <property type="molecule type" value="Genomic_DNA"/>
</dbReference>
<dbReference type="SMART" id="SM00014">
    <property type="entry name" value="acidPPc"/>
    <property type="match status" value="1"/>
</dbReference>
<dbReference type="PANTHER" id="PTHR14969:SF13">
    <property type="entry name" value="AT30094P"/>
    <property type="match status" value="1"/>
</dbReference>
<evidence type="ECO:0000256" key="1">
    <source>
        <dbReference type="SAM" id="Phobius"/>
    </source>
</evidence>
<evidence type="ECO:0000259" key="2">
    <source>
        <dbReference type="SMART" id="SM00014"/>
    </source>
</evidence>
<dbReference type="SUPFAM" id="SSF48317">
    <property type="entry name" value="Acid phosphatase/Vanadium-dependent haloperoxidase"/>
    <property type="match status" value="1"/>
</dbReference>
<dbReference type="Pfam" id="PF01569">
    <property type="entry name" value="PAP2"/>
    <property type="match status" value="1"/>
</dbReference>
<feature type="transmembrane region" description="Helical" evidence="1">
    <location>
        <begin position="195"/>
        <end position="216"/>
    </location>
</feature>
<dbReference type="AlphaFoldDB" id="A0A1F7JJ72"/>
<keyword evidence="1" id="KW-0812">Transmembrane</keyword>
<dbReference type="InterPro" id="IPR000326">
    <property type="entry name" value="PAP2/HPO"/>
</dbReference>
<proteinExistence type="predicted"/>
<dbReference type="PANTHER" id="PTHR14969">
    <property type="entry name" value="SPHINGOSINE-1-PHOSPHATE PHOSPHOHYDROLASE"/>
    <property type="match status" value="1"/>
</dbReference>
<dbReference type="Gene3D" id="1.20.144.10">
    <property type="entry name" value="Phosphatidic acid phosphatase type 2/haloperoxidase"/>
    <property type="match status" value="1"/>
</dbReference>
<keyword evidence="1" id="KW-1133">Transmembrane helix</keyword>
<feature type="transmembrane region" description="Helical" evidence="1">
    <location>
        <begin position="12"/>
        <end position="34"/>
    </location>
</feature>
<organism evidence="3 4">
    <name type="scientific">Candidatus Roizmanbacteria bacterium RIFCSPLOWO2_01_FULL_45_11</name>
    <dbReference type="NCBI Taxonomy" id="1802070"/>
    <lineage>
        <taxon>Bacteria</taxon>
        <taxon>Candidatus Roizmaniibacteriota</taxon>
    </lineage>
</organism>
<feature type="transmembrane region" description="Helical" evidence="1">
    <location>
        <begin position="91"/>
        <end position="111"/>
    </location>
</feature>
<reference evidence="3 4" key="1">
    <citation type="journal article" date="2016" name="Nat. Commun.">
        <title>Thousands of microbial genomes shed light on interconnected biogeochemical processes in an aquifer system.</title>
        <authorList>
            <person name="Anantharaman K."/>
            <person name="Brown C.T."/>
            <person name="Hug L.A."/>
            <person name="Sharon I."/>
            <person name="Castelle C.J."/>
            <person name="Probst A.J."/>
            <person name="Thomas B.C."/>
            <person name="Singh A."/>
            <person name="Wilkins M.J."/>
            <person name="Karaoz U."/>
            <person name="Brodie E.L."/>
            <person name="Williams K.H."/>
            <person name="Hubbard S.S."/>
            <person name="Banfield J.F."/>
        </authorList>
    </citation>
    <scope>NUCLEOTIDE SEQUENCE [LARGE SCALE GENOMIC DNA]</scope>
</reference>
<comment type="caution">
    <text evidence="3">The sequence shown here is derived from an EMBL/GenBank/DDBJ whole genome shotgun (WGS) entry which is preliminary data.</text>
</comment>
<sequence>MIERMHIQMVPRSYYVITSGVLFLAFIVLTYFVAREYLVQFDFDTTVRLQDNTPARFDPIFSTFSLIGSFEVTGVVFVLLVLTGVRKVRRLATLAIFPLFHIVEILGKTIVDQLPPPFMFHRYALGFHFPSSYLGTDHFSYPSGHAGRTAILVGMMLFLAWRTKRSIWLKLSISGALVAFLIIMMISRIILGEHWATDVIGGVILGFACATLAGVLW</sequence>
<dbReference type="Proteomes" id="UP000178486">
    <property type="component" value="Unassembled WGS sequence"/>
</dbReference>
<keyword evidence="1" id="KW-0472">Membrane</keyword>
<accession>A0A1F7JJ72</accession>
<feature type="domain" description="Phosphatidic acid phosphatase type 2/haloperoxidase" evidence="2">
    <location>
        <begin position="88"/>
        <end position="214"/>
    </location>
</feature>
<evidence type="ECO:0000313" key="3">
    <source>
        <dbReference type="EMBL" id="OGK55664.1"/>
    </source>
</evidence>